<keyword evidence="2" id="KW-1185">Reference proteome</keyword>
<organism evidence="1 2">
    <name type="scientific">Pistacia atlantica</name>
    <dbReference type="NCBI Taxonomy" id="434234"/>
    <lineage>
        <taxon>Eukaryota</taxon>
        <taxon>Viridiplantae</taxon>
        <taxon>Streptophyta</taxon>
        <taxon>Embryophyta</taxon>
        <taxon>Tracheophyta</taxon>
        <taxon>Spermatophyta</taxon>
        <taxon>Magnoliopsida</taxon>
        <taxon>eudicotyledons</taxon>
        <taxon>Gunneridae</taxon>
        <taxon>Pentapetalae</taxon>
        <taxon>rosids</taxon>
        <taxon>malvids</taxon>
        <taxon>Sapindales</taxon>
        <taxon>Anacardiaceae</taxon>
        <taxon>Pistacia</taxon>
    </lineage>
</organism>
<evidence type="ECO:0000313" key="1">
    <source>
        <dbReference type="EMBL" id="KAJ0103109.1"/>
    </source>
</evidence>
<sequence length="77" mass="8642">MVETNQSLKVVLQVIRKFATDTEFSSFQQAKFMVDIDVQIPSSFDPFAETKSSANSKGGYVHLRVQQRNGKKSITNS</sequence>
<dbReference type="EMBL" id="CM047899">
    <property type="protein sequence ID" value="KAJ0103109.1"/>
    <property type="molecule type" value="Genomic_DNA"/>
</dbReference>
<gene>
    <name evidence="1" type="ORF">Patl1_04183</name>
</gene>
<comment type="caution">
    <text evidence="1">The sequence shown here is derived from an EMBL/GenBank/DDBJ whole genome shotgun (WGS) entry which is preliminary data.</text>
</comment>
<reference evidence="2" key="1">
    <citation type="journal article" date="2023" name="G3 (Bethesda)">
        <title>Genome assembly and association tests identify interacting loci associated with vigor, precocity, and sex in interspecific pistachio rootstocks.</title>
        <authorList>
            <person name="Palmer W."/>
            <person name="Jacygrad E."/>
            <person name="Sagayaradj S."/>
            <person name="Cavanaugh K."/>
            <person name="Han R."/>
            <person name="Bertier L."/>
            <person name="Beede B."/>
            <person name="Kafkas S."/>
            <person name="Golino D."/>
            <person name="Preece J."/>
            <person name="Michelmore R."/>
        </authorList>
    </citation>
    <scope>NUCLEOTIDE SEQUENCE [LARGE SCALE GENOMIC DNA]</scope>
</reference>
<accession>A0ACC1BVV6</accession>
<evidence type="ECO:0000313" key="2">
    <source>
        <dbReference type="Proteomes" id="UP001164250"/>
    </source>
</evidence>
<protein>
    <submittedName>
        <fullName evidence="1">Uncharacterized protein</fullName>
    </submittedName>
</protein>
<name>A0ACC1BVV6_9ROSI</name>
<dbReference type="Proteomes" id="UP001164250">
    <property type="component" value="Chromosome 3"/>
</dbReference>
<proteinExistence type="predicted"/>